<dbReference type="Gene3D" id="1.10.10.10">
    <property type="entry name" value="Winged helix-like DNA-binding domain superfamily/Winged helix DNA-binding domain"/>
    <property type="match status" value="1"/>
</dbReference>
<evidence type="ECO:0000256" key="1">
    <source>
        <dbReference type="ARBA" id="ARBA00009437"/>
    </source>
</evidence>
<keyword evidence="4" id="KW-0804">Transcription</keyword>
<comment type="caution">
    <text evidence="6">The sequence shown here is derived from an EMBL/GenBank/DDBJ whole genome shotgun (WGS) entry which is preliminary data.</text>
</comment>
<dbReference type="Proteomes" id="UP001595683">
    <property type="component" value="Unassembled WGS sequence"/>
</dbReference>
<dbReference type="InterPro" id="IPR036390">
    <property type="entry name" value="WH_DNA-bd_sf"/>
</dbReference>
<keyword evidence="3" id="KW-0238">DNA-binding</keyword>
<evidence type="ECO:0000256" key="4">
    <source>
        <dbReference type="ARBA" id="ARBA00023163"/>
    </source>
</evidence>
<dbReference type="InterPro" id="IPR050389">
    <property type="entry name" value="LysR-type_TF"/>
</dbReference>
<dbReference type="InterPro" id="IPR036388">
    <property type="entry name" value="WH-like_DNA-bd_sf"/>
</dbReference>
<dbReference type="Pfam" id="PF00126">
    <property type="entry name" value="HTH_1"/>
    <property type="match status" value="1"/>
</dbReference>
<dbReference type="PANTHER" id="PTHR30118:SF6">
    <property type="entry name" value="HTH-TYPE TRANSCRIPTIONAL REGULATOR LEUO"/>
    <property type="match status" value="1"/>
</dbReference>
<feature type="domain" description="HTH lysR-type" evidence="5">
    <location>
        <begin position="6"/>
        <end position="63"/>
    </location>
</feature>
<evidence type="ECO:0000256" key="2">
    <source>
        <dbReference type="ARBA" id="ARBA00023015"/>
    </source>
</evidence>
<sequence length="304" mass="33480">MRFRGLDLNLLVAFDVLVELRHVTRAAEHLHVSQSAMSTILARLREAFADPILVMHGKTMVPTAYALQVRPEIRAILGQVEHLMAAASRFDPATSQRRFRIGCSDYVAMVVLGPFLRAIQAQAPHVRFEILAANDALLDGLERGAIDCVILPETGLSPNHPSDVLYAEEHVVQGWSGNPLFDRPLTVEALSGAGHVAVKLGQRQPRSFPEVQLQHLGIAHRIEVQVESFALAPPMLVGTDRIAIVAARLAAFYEELLPLRSVPLPVPFPAMRECVQWHGSRDQDAGLRWLIGSLQRFMAAAAAR</sequence>
<dbReference type="RefSeq" id="WP_191324890.1">
    <property type="nucleotide sequence ID" value="NZ_BMZP01000012.1"/>
</dbReference>
<evidence type="ECO:0000256" key="3">
    <source>
        <dbReference type="ARBA" id="ARBA00023125"/>
    </source>
</evidence>
<dbReference type="Pfam" id="PF03466">
    <property type="entry name" value="LysR_substrate"/>
    <property type="match status" value="1"/>
</dbReference>
<proteinExistence type="inferred from homology"/>
<dbReference type="Gene3D" id="3.40.190.10">
    <property type="entry name" value="Periplasmic binding protein-like II"/>
    <property type="match status" value="2"/>
</dbReference>
<dbReference type="PROSITE" id="PS50931">
    <property type="entry name" value="HTH_LYSR"/>
    <property type="match status" value="1"/>
</dbReference>
<dbReference type="InterPro" id="IPR000847">
    <property type="entry name" value="LysR_HTH_N"/>
</dbReference>
<evidence type="ECO:0000259" key="5">
    <source>
        <dbReference type="PROSITE" id="PS50931"/>
    </source>
</evidence>
<evidence type="ECO:0000313" key="6">
    <source>
        <dbReference type="EMBL" id="MFC3673631.1"/>
    </source>
</evidence>
<protein>
    <submittedName>
        <fullName evidence="6">LysR family transcriptional regulator</fullName>
    </submittedName>
</protein>
<reference evidence="7" key="1">
    <citation type="journal article" date="2019" name="Int. J. Syst. Evol. Microbiol.">
        <title>The Global Catalogue of Microorganisms (GCM) 10K type strain sequencing project: providing services to taxonomists for standard genome sequencing and annotation.</title>
        <authorList>
            <consortium name="The Broad Institute Genomics Platform"/>
            <consortium name="The Broad Institute Genome Sequencing Center for Infectious Disease"/>
            <person name="Wu L."/>
            <person name="Ma J."/>
        </authorList>
    </citation>
    <scope>NUCLEOTIDE SEQUENCE [LARGE SCALE GENOMIC DNA]</scope>
    <source>
        <strain evidence="7">KCTC 42224</strain>
    </source>
</reference>
<dbReference type="InterPro" id="IPR005119">
    <property type="entry name" value="LysR_subst-bd"/>
</dbReference>
<organism evidence="6 7">
    <name type="scientific">Novosphingobium pokkalii</name>
    <dbReference type="NCBI Taxonomy" id="1770194"/>
    <lineage>
        <taxon>Bacteria</taxon>
        <taxon>Pseudomonadati</taxon>
        <taxon>Pseudomonadota</taxon>
        <taxon>Alphaproteobacteria</taxon>
        <taxon>Sphingomonadales</taxon>
        <taxon>Sphingomonadaceae</taxon>
        <taxon>Novosphingobium</taxon>
    </lineage>
</organism>
<dbReference type="PANTHER" id="PTHR30118">
    <property type="entry name" value="HTH-TYPE TRANSCRIPTIONAL REGULATOR LEUO-RELATED"/>
    <property type="match status" value="1"/>
</dbReference>
<gene>
    <name evidence="6" type="ORF">ACFOOT_19590</name>
</gene>
<dbReference type="SUPFAM" id="SSF46785">
    <property type="entry name" value="Winged helix' DNA-binding domain"/>
    <property type="match status" value="1"/>
</dbReference>
<name>A0ABV7V884_9SPHN</name>
<keyword evidence="7" id="KW-1185">Reference proteome</keyword>
<accession>A0ABV7V884</accession>
<dbReference type="SUPFAM" id="SSF53850">
    <property type="entry name" value="Periplasmic binding protein-like II"/>
    <property type="match status" value="1"/>
</dbReference>
<keyword evidence="2" id="KW-0805">Transcription regulation</keyword>
<evidence type="ECO:0000313" key="7">
    <source>
        <dbReference type="Proteomes" id="UP001595683"/>
    </source>
</evidence>
<dbReference type="EMBL" id="JBHRYE010000049">
    <property type="protein sequence ID" value="MFC3673631.1"/>
    <property type="molecule type" value="Genomic_DNA"/>
</dbReference>
<comment type="similarity">
    <text evidence="1">Belongs to the LysR transcriptional regulatory family.</text>
</comment>